<proteinExistence type="predicted"/>
<organism evidence="1 2">
    <name type="scientific">Yoonia maricola</name>
    <dbReference type="NCBI Taxonomy" id="420999"/>
    <lineage>
        <taxon>Bacteria</taxon>
        <taxon>Pseudomonadati</taxon>
        <taxon>Pseudomonadota</taxon>
        <taxon>Alphaproteobacteria</taxon>
        <taxon>Rhodobacterales</taxon>
        <taxon>Paracoccaceae</taxon>
        <taxon>Yoonia</taxon>
    </lineage>
</organism>
<evidence type="ECO:0000313" key="2">
    <source>
        <dbReference type="Proteomes" id="UP000228531"/>
    </source>
</evidence>
<dbReference type="AlphaFoldDB" id="A0A2M8W0B8"/>
<accession>A0A2M8W0B8</accession>
<gene>
    <name evidence="1" type="ORF">BC777_3423</name>
</gene>
<evidence type="ECO:0000313" key="1">
    <source>
        <dbReference type="EMBL" id="PJI84365.1"/>
    </source>
</evidence>
<comment type="caution">
    <text evidence="1">The sequence shown here is derived from an EMBL/GenBank/DDBJ whole genome shotgun (WGS) entry which is preliminary data.</text>
</comment>
<dbReference type="RefSeq" id="WP_168769201.1">
    <property type="nucleotide sequence ID" value="NZ_PGTY01000004.1"/>
</dbReference>
<keyword evidence="2" id="KW-1185">Reference proteome</keyword>
<reference evidence="1 2" key="1">
    <citation type="submission" date="2017-11" db="EMBL/GenBank/DDBJ databases">
        <title>Genomic Encyclopedia of Archaeal and Bacterial Type Strains, Phase II (KMG-II): From Individual Species to Whole Genera.</title>
        <authorList>
            <person name="Goeker M."/>
        </authorList>
    </citation>
    <scope>NUCLEOTIDE SEQUENCE [LARGE SCALE GENOMIC DNA]</scope>
    <source>
        <strain evidence="1 2">DSM 29128</strain>
    </source>
</reference>
<protein>
    <submittedName>
        <fullName evidence="1">Uncharacterized protein</fullName>
    </submittedName>
</protein>
<dbReference type="EMBL" id="PGTY01000004">
    <property type="protein sequence ID" value="PJI84365.1"/>
    <property type="molecule type" value="Genomic_DNA"/>
</dbReference>
<name>A0A2M8W0B8_9RHOB</name>
<sequence>MASIILTFLILLISMGGLAVGVLLGRAPIKGSCGGLACTTCRGCKKTIRGGK</sequence>
<dbReference type="Proteomes" id="UP000228531">
    <property type="component" value="Unassembled WGS sequence"/>
</dbReference>